<dbReference type="EMBL" id="AP019695">
    <property type="protein sequence ID" value="BBK24029.1"/>
    <property type="molecule type" value="Genomic_DNA"/>
</dbReference>
<dbReference type="PIRSF" id="PIRSF006078">
    <property type="entry name" value="GlxK"/>
    <property type="match status" value="1"/>
</dbReference>
<evidence type="ECO:0000256" key="3">
    <source>
        <dbReference type="ARBA" id="ARBA00022777"/>
    </source>
</evidence>
<gene>
    <name evidence="5" type="ORF">Aargi30884_29320</name>
</gene>
<dbReference type="Proteomes" id="UP000464754">
    <property type="component" value="Chromosome"/>
</dbReference>
<evidence type="ECO:0000256" key="2">
    <source>
        <dbReference type="ARBA" id="ARBA00022679"/>
    </source>
</evidence>
<protein>
    <submittedName>
        <fullName evidence="5">Glycerate kinase</fullName>
    </submittedName>
</protein>
<keyword evidence="3 4" id="KW-0418">Kinase</keyword>
<keyword evidence="6" id="KW-1185">Reference proteome</keyword>
<dbReference type="GO" id="GO:0008887">
    <property type="term" value="F:glycerate kinase activity"/>
    <property type="evidence" value="ECO:0007669"/>
    <property type="project" value="UniProtKB-UniRule"/>
</dbReference>
<dbReference type="InterPro" id="IPR018197">
    <property type="entry name" value="Glycerate_kinase_RE-like"/>
</dbReference>
<dbReference type="AlphaFoldDB" id="A0A6N4TMQ3"/>
<keyword evidence="2 4" id="KW-0808">Transferase</keyword>
<accession>A0A6N4TMQ3</accession>
<evidence type="ECO:0000313" key="6">
    <source>
        <dbReference type="Proteomes" id="UP000464754"/>
    </source>
</evidence>
<dbReference type="KEGG" id="aarg:Aargi30884_29320"/>
<dbReference type="SUPFAM" id="SSF110738">
    <property type="entry name" value="Glycerate kinase I"/>
    <property type="match status" value="1"/>
</dbReference>
<evidence type="ECO:0000256" key="4">
    <source>
        <dbReference type="PIRNR" id="PIRNR006078"/>
    </source>
</evidence>
<evidence type="ECO:0000256" key="1">
    <source>
        <dbReference type="ARBA" id="ARBA00006284"/>
    </source>
</evidence>
<dbReference type="NCBIfam" id="TIGR00045">
    <property type="entry name" value="glycerate kinase"/>
    <property type="match status" value="1"/>
</dbReference>
<evidence type="ECO:0000313" key="5">
    <source>
        <dbReference type="EMBL" id="BBK24029.1"/>
    </source>
</evidence>
<dbReference type="InterPro" id="IPR018193">
    <property type="entry name" value="Glyc_kinase_flavodox-like_fold"/>
</dbReference>
<reference evidence="6" key="1">
    <citation type="submission" date="2019-05" db="EMBL/GenBank/DDBJ databases">
        <title>Complete genome sequencing of Absiella argi strain JCM 30884.</title>
        <authorList>
            <person name="Sakamoto M."/>
            <person name="Murakami T."/>
            <person name="Mori H."/>
        </authorList>
    </citation>
    <scope>NUCLEOTIDE SEQUENCE [LARGE SCALE GENOMIC DNA]</scope>
    <source>
        <strain evidence="6">JCM 30884</strain>
    </source>
</reference>
<dbReference type="PANTHER" id="PTHR21599:SF0">
    <property type="entry name" value="GLYCERATE KINASE"/>
    <property type="match status" value="1"/>
</dbReference>
<dbReference type="Gene3D" id="3.90.1510.10">
    <property type="entry name" value="Glycerate kinase, domain 2"/>
    <property type="match status" value="1"/>
</dbReference>
<dbReference type="InterPro" id="IPR004381">
    <property type="entry name" value="Glycerate_kinase"/>
</dbReference>
<comment type="similarity">
    <text evidence="1 4">Belongs to the glycerate kinase type-1 family.</text>
</comment>
<name>A0A6N4TMQ3_9FIRM</name>
<dbReference type="PANTHER" id="PTHR21599">
    <property type="entry name" value="GLYCERATE KINASE"/>
    <property type="match status" value="1"/>
</dbReference>
<dbReference type="Pfam" id="PF02595">
    <property type="entry name" value="Gly_kinase"/>
    <property type="match status" value="1"/>
</dbReference>
<proteinExistence type="inferred from homology"/>
<sequence>MKVVIACDSYKGCMTSSKVAQHIEKGIHKVNPRIETISYVIGDGGEGTVDAFHETCGGVKQKVKASDAYGKPIETEYTLIDGGQTAVIEVANIIGLSMHPREKRAPFYGSSYGVGSVLLDAVNKGCKKIIIGLGGSATNDGGMGFLQSLGARFYDSNHKYLSPQAMNLEKVRYIDFNRFNDLKDIELIAACDVKNHLLGEEGATFVFGKQKGLFPNQMKRLDQGMENFRNQIQRYTQVDINSFEGGGAAGGIGAVLIGILHAKMIPGIELLLSYSDFHEQVKTCDLVITGEGQSDRQTAFGKVPVGILKVANTYNKPVICISGALGMNYMELYDLGFIGIYSIADRAMTFQSALDSAPEKLEACTYTIMKTIQYYKK</sequence>
<dbReference type="RefSeq" id="WP_163052611.1">
    <property type="nucleotide sequence ID" value="NZ_AP019695.1"/>
</dbReference>
<organism evidence="5 6">
    <name type="scientific">Amedibacterium intestinale</name>
    <dbReference type="NCBI Taxonomy" id="2583452"/>
    <lineage>
        <taxon>Bacteria</taxon>
        <taxon>Bacillati</taxon>
        <taxon>Bacillota</taxon>
        <taxon>Erysipelotrichia</taxon>
        <taxon>Erysipelotrichales</taxon>
        <taxon>Erysipelotrichaceae</taxon>
        <taxon>Amedibacterium</taxon>
    </lineage>
</organism>
<dbReference type="Gene3D" id="3.40.50.10350">
    <property type="entry name" value="Glycerate kinase, domain 1"/>
    <property type="match status" value="1"/>
</dbReference>
<dbReference type="InterPro" id="IPR036129">
    <property type="entry name" value="Glycerate_kinase_sf"/>
</dbReference>
<dbReference type="GO" id="GO:0031388">
    <property type="term" value="P:organic acid phosphorylation"/>
    <property type="evidence" value="ECO:0007669"/>
    <property type="project" value="UniProtKB-UniRule"/>
</dbReference>